<dbReference type="AlphaFoldDB" id="A0A1Q8VN42"/>
<keyword evidence="1" id="KW-1133">Transmembrane helix</keyword>
<evidence type="ECO:0000313" key="2">
    <source>
        <dbReference type="EMBL" id="OLO49510.1"/>
    </source>
</evidence>
<evidence type="ECO:0000313" key="3">
    <source>
        <dbReference type="Proteomes" id="UP000186394"/>
    </source>
</evidence>
<organism evidence="2 3">
    <name type="scientific">Actinomyces oris</name>
    <dbReference type="NCBI Taxonomy" id="544580"/>
    <lineage>
        <taxon>Bacteria</taxon>
        <taxon>Bacillati</taxon>
        <taxon>Actinomycetota</taxon>
        <taxon>Actinomycetes</taxon>
        <taxon>Actinomycetales</taxon>
        <taxon>Actinomycetaceae</taxon>
        <taxon>Actinomyces</taxon>
    </lineage>
</organism>
<feature type="transmembrane region" description="Helical" evidence="1">
    <location>
        <begin position="55"/>
        <end position="77"/>
    </location>
</feature>
<gene>
    <name evidence="2" type="ORF">BKH28_06835</name>
</gene>
<name>A0A1Q8VN42_9ACTO</name>
<dbReference type="EMBL" id="MSKL01000015">
    <property type="protein sequence ID" value="OLO49510.1"/>
    <property type="molecule type" value="Genomic_DNA"/>
</dbReference>
<reference evidence="2 3" key="1">
    <citation type="submission" date="2016-12" db="EMBL/GenBank/DDBJ databases">
        <title>Genomic comparison of strains in the 'Actinomyces naeslundii' group.</title>
        <authorList>
            <person name="Mughal S.R."/>
            <person name="Do T."/>
            <person name="Gilbert S.C."/>
            <person name="Witherden E.A."/>
            <person name="Didelot X."/>
            <person name="Beighton D."/>
        </authorList>
    </citation>
    <scope>NUCLEOTIDE SEQUENCE [LARGE SCALE GENOMIC DNA]</scope>
    <source>
        <strain evidence="2 3">P6N</strain>
    </source>
</reference>
<accession>A0A1Q8VN42</accession>
<comment type="caution">
    <text evidence="2">The sequence shown here is derived from an EMBL/GenBank/DDBJ whole genome shotgun (WGS) entry which is preliminary data.</text>
</comment>
<evidence type="ECO:0000256" key="1">
    <source>
        <dbReference type="SAM" id="Phobius"/>
    </source>
</evidence>
<feature type="transmembrane region" description="Helical" evidence="1">
    <location>
        <begin position="12"/>
        <end position="35"/>
    </location>
</feature>
<protein>
    <submittedName>
        <fullName evidence="2">Uncharacterized protein</fullName>
    </submittedName>
</protein>
<dbReference type="Proteomes" id="UP000186394">
    <property type="component" value="Unassembled WGS sequence"/>
</dbReference>
<keyword evidence="1" id="KW-0472">Membrane</keyword>
<keyword evidence="1" id="KW-0812">Transmembrane</keyword>
<proteinExistence type="predicted"/>
<sequence length="198" mass="22234">MRVRAPRFPLIAVIILAPVGIALNVVGVFCLWFSIQAWIYSQDTSLFSYEDTAWVFLLALMALAGGIFLSSLSYLMIMSLKNEYVETGIDYVEKRGRLGKVTRIFFQEISSYDYDVNSEGGVLTIGAVDGREISFEVDYYRGDYVMAAISIRKANGRWFDPTDEAVHQRLVQIASDGTARRYIKAHPRDDDLSVSCGS</sequence>